<keyword evidence="1" id="KW-1133">Transmembrane helix</keyword>
<dbReference type="EMBL" id="HACA01001906">
    <property type="protein sequence ID" value="CDW19267.1"/>
    <property type="molecule type" value="Transcribed_RNA"/>
</dbReference>
<dbReference type="AlphaFoldDB" id="A0A0K2T0Z1"/>
<protein>
    <submittedName>
        <fullName evidence="2">Uncharacterized protein</fullName>
    </submittedName>
</protein>
<accession>A0A0K2T0Z1</accession>
<feature type="transmembrane region" description="Helical" evidence="1">
    <location>
        <begin position="20"/>
        <end position="43"/>
    </location>
</feature>
<sequence>MTNIFFLREYMMNNLLLNNPWILPSLLYLVLHPGTQHILGIVLHQLNSRGSETRYY</sequence>
<organism evidence="2">
    <name type="scientific">Lepeophtheirus salmonis</name>
    <name type="common">Salmon louse</name>
    <name type="synonym">Caligus salmonis</name>
    <dbReference type="NCBI Taxonomy" id="72036"/>
    <lineage>
        <taxon>Eukaryota</taxon>
        <taxon>Metazoa</taxon>
        <taxon>Ecdysozoa</taxon>
        <taxon>Arthropoda</taxon>
        <taxon>Crustacea</taxon>
        <taxon>Multicrustacea</taxon>
        <taxon>Hexanauplia</taxon>
        <taxon>Copepoda</taxon>
        <taxon>Siphonostomatoida</taxon>
        <taxon>Caligidae</taxon>
        <taxon>Lepeophtheirus</taxon>
    </lineage>
</organism>
<reference evidence="2" key="1">
    <citation type="submission" date="2014-05" db="EMBL/GenBank/DDBJ databases">
        <authorList>
            <person name="Chronopoulou M."/>
        </authorList>
    </citation>
    <scope>NUCLEOTIDE SEQUENCE</scope>
    <source>
        <tissue evidence="2">Whole organism</tissue>
    </source>
</reference>
<keyword evidence="1" id="KW-0472">Membrane</keyword>
<keyword evidence="1" id="KW-0812">Transmembrane</keyword>
<evidence type="ECO:0000313" key="2">
    <source>
        <dbReference type="EMBL" id="CDW19267.1"/>
    </source>
</evidence>
<name>A0A0K2T0Z1_LEPSM</name>
<feature type="non-terminal residue" evidence="2">
    <location>
        <position position="56"/>
    </location>
</feature>
<evidence type="ECO:0000256" key="1">
    <source>
        <dbReference type="SAM" id="Phobius"/>
    </source>
</evidence>
<proteinExistence type="predicted"/>